<gene>
    <name evidence="4" type="ordered locus">Rmar_2103</name>
</gene>
<evidence type="ECO:0000313" key="5">
    <source>
        <dbReference type="Proteomes" id="UP000002221"/>
    </source>
</evidence>
<feature type="region of interest" description="Disordered" evidence="3">
    <location>
        <begin position="62"/>
        <end position="85"/>
    </location>
</feature>
<accession>D0MD71</accession>
<dbReference type="InterPro" id="IPR036165">
    <property type="entry name" value="YefM-like_sf"/>
</dbReference>
<evidence type="ECO:0000256" key="2">
    <source>
        <dbReference type="RuleBase" id="RU362080"/>
    </source>
</evidence>
<dbReference type="AlphaFoldDB" id="D0MD71"/>
<reference evidence="4 5" key="1">
    <citation type="journal article" date="2009" name="Stand. Genomic Sci.">
        <title>Complete genome sequence of Rhodothermus marinus type strain (R-10).</title>
        <authorList>
            <person name="Nolan M."/>
            <person name="Tindall B.J."/>
            <person name="Pomrenke H."/>
            <person name="Lapidus A."/>
            <person name="Copeland A."/>
            <person name="Glavina Del Rio T."/>
            <person name="Lucas S."/>
            <person name="Chen F."/>
            <person name="Tice H."/>
            <person name="Cheng J.F."/>
            <person name="Saunders E."/>
            <person name="Han C."/>
            <person name="Bruce D."/>
            <person name="Goodwin L."/>
            <person name="Chain P."/>
            <person name="Pitluck S."/>
            <person name="Ovchinikova G."/>
            <person name="Pati A."/>
            <person name="Ivanova N."/>
            <person name="Mavromatis K."/>
            <person name="Chen A."/>
            <person name="Palaniappan K."/>
            <person name="Land M."/>
            <person name="Hauser L."/>
            <person name="Chang Y.J."/>
            <person name="Jeffries C.D."/>
            <person name="Brettin T."/>
            <person name="Goker M."/>
            <person name="Bristow J."/>
            <person name="Eisen J.A."/>
            <person name="Markowitz V."/>
            <person name="Hugenholtz P."/>
            <person name="Kyrpides N.C."/>
            <person name="Klenk H.P."/>
            <person name="Detter J.C."/>
        </authorList>
    </citation>
    <scope>NUCLEOTIDE SEQUENCE [LARGE SCALE GENOMIC DNA]</scope>
    <source>
        <strain evidence="5">ATCC 43812 / DSM 4252 / R-10</strain>
    </source>
</reference>
<comment type="similarity">
    <text evidence="1 2">Belongs to the phD/YefM antitoxin family.</text>
</comment>
<dbReference type="KEGG" id="rmr:Rmar_2103"/>
<dbReference type="Pfam" id="PF02604">
    <property type="entry name" value="PhdYeFM_antitox"/>
    <property type="match status" value="1"/>
</dbReference>
<dbReference type="EMBL" id="CP001807">
    <property type="protein sequence ID" value="ACY48983.1"/>
    <property type="molecule type" value="Genomic_DNA"/>
</dbReference>
<sequence length="85" mass="9692">MYSTKGIEAVATITELRSKTSELVEHAKNIERGILIQKNNEPYAVLISYDLYLKLLGEQVEPVQTTRRRRGRKKESTNGSEGQQQ</sequence>
<organism evidence="4 5">
    <name type="scientific">Rhodothermus marinus (strain ATCC 43812 / DSM 4252 / R-10)</name>
    <name type="common">Rhodothermus obamensis</name>
    <dbReference type="NCBI Taxonomy" id="518766"/>
    <lineage>
        <taxon>Bacteria</taxon>
        <taxon>Pseudomonadati</taxon>
        <taxon>Rhodothermota</taxon>
        <taxon>Rhodothermia</taxon>
        <taxon>Rhodothermales</taxon>
        <taxon>Rhodothermaceae</taxon>
        <taxon>Rhodothermus</taxon>
    </lineage>
</organism>
<dbReference type="OrthoDB" id="1495127at2"/>
<dbReference type="HOGENOM" id="CLU_2510497_0_0_10"/>
<evidence type="ECO:0000256" key="3">
    <source>
        <dbReference type="SAM" id="MobiDB-lite"/>
    </source>
</evidence>
<dbReference type="NCBIfam" id="TIGR01552">
    <property type="entry name" value="phd_fam"/>
    <property type="match status" value="1"/>
</dbReference>
<dbReference type="InterPro" id="IPR006442">
    <property type="entry name" value="Antitoxin_Phd/YefM"/>
</dbReference>
<dbReference type="RefSeq" id="WP_012844594.1">
    <property type="nucleotide sequence ID" value="NC_013501.1"/>
</dbReference>
<dbReference type="eggNOG" id="COG2161">
    <property type="taxonomic scope" value="Bacteria"/>
</dbReference>
<proteinExistence type="inferred from homology"/>
<comment type="function">
    <text evidence="2">Antitoxin component of a type II toxin-antitoxin (TA) system.</text>
</comment>
<name>D0MD71_RHOM4</name>
<evidence type="ECO:0000313" key="4">
    <source>
        <dbReference type="EMBL" id="ACY48983.1"/>
    </source>
</evidence>
<dbReference type="Proteomes" id="UP000002221">
    <property type="component" value="Chromosome"/>
</dbReference>
<evidence type="ECO:0000256" key="1">
    <source>
        <dbReference type="ARBA" id="ARBA00009981"/>
    </source>
</evidence>
<protein>
    <recommendedName>
        <fullName evidence="2">Antitoxin</fullName>
    </recommendedName>
</protein>
<dbReference type="STRING" id="518766.Rmar_2103"/>
<dbReference type="SUPFAM" id="SSF143120">
    <property type="entry name" value="YefM-like"/>
    <property type="match status" value="1"/>
</dbReference>
<keyword evidence="5" id="KW-1185">Reference proteome</keyword>